<dbReference type="Pfam" id="PF13737">
    <property type="entry name" value="DDE_Tnp_1_5"/>
    <property type="match status" value="1"/>
</dbReference>
<evidence type="ECO:0000313" key="3">
    <source>
        <dbReference type="Proteomes" id="UP000219020"/>
    </source>
</evidence>
<keyword evidence="3" id="KW-1185">Reference proteome</keyword>
<comment type="caution">
    <text evidence="2">The sequence shown here is derived from an EMBL/GenBank/DDBJ whole genome shotgun (WGS) entry which is preliminary data.</text>
</comment>
<evidence type="ECO:0000259" key="1">
    <source>
        <dbReference type="Pfam" id="PF13737"/>
    </source>
</evidence>
<name>A0A2A5T5P9_9GAMM</name>
<protein>
    <submittedName>
        <fullName evidence="2">Mobile element protein</fullName>
    </submittedName>
</protein>
<dbReference type="EMBL" id="NBYY01000009">
    <property type="protein sequence ID" value="PCS23472.1"/>
    <property type="molecule type" value="Genomic_DNA"/>
</dbReference>
<reference evidence="3" key="1">
    <citation type="submission" date="2017-04" db="EMBL/GenBank/DDBJ databases">
        <title>Genome evolution of the luminous symbionts of deep sea anglerfish.</title>
        <authorList>
            <person name="Hendry T.A."/>
        </authorList>
    </citation>
    <scope>NUCLEOTIDE SEQUENCE [LARGE SCALE GENOMIC DNA]</scope>
</reference>
<dbReference type="AlphaFoldDB" id="A0A2A5T5P9"/>
<evidence type="ECO:0000313" key="2">
    <source>
        <dbReference type="EMBL" id="PCS23472.1"/>
    </source>
</evidence>
<organism evidence="2 3">
    <name type="scientific">Candidatus Enterovibrio escicola</name>
    <dbReference type="NCBI Taxonomy" id="1927127"/>
    <lineage>
        <taxon>Bacteria</taxon>
        <taxon>Pseudomonadati</taxon>
        <taxon>Pseudomonadota</taxon>
        <taxon>Gammaproteobacteria</taxon>
        <taxon>Vibrionales</taxon>
        <taxon>Vibrionaceae</taxon>
        <taxon>Enterovibrio</taxon>
    </lineage>
</organism>
<dbReference type="InterPro" id="IPR025668">
    <property type="entry name" value="Tnp_DDE_dom"/>
</dbReference>
<dbReference type="Proteomes" id="UP000219020">
    <property type="component" value="Unassembled WGS sequence"/>
</dbReference>
<proteinExistence type="predicted"/>
<feature type="domain" description="Transposase DDE" evidence="1">
    <location>
        <begin position="13"/>
        <end position="70"/>
    </location>
</feature>
<gene>
    <name evidence="2" type="ORF">BTN49_0440</name>
</gene>
<accession>A0A2A5T5P9</accession>
<sequence length="80" mass="9323">MMIGNNINQALVNRGSITFWIDDAAIKVWHCLKHQGHRGCWFIFSDHSIETALMVKGMFKFPLRRLEGFLDLDIWETTPC</sequence>